<reference evidence="3" key="1">
    <citation type="submission" date="2016-12" db="EMBL/GenBank/DDBJ databases">
        <authorList>
            <person name="Rodrigo-Torres L."/>
            <person name="Arahal R.D."/>
            <person name="Lucena T."/>
        </authorList>
    </citation>
    <scope>NUCLEOTIDE SEQUENCE [LARGE SCALE GENOMIC DNA]</scope>
</reference>
<feature type="transmembrane region" description="Helical" evidence="1">
    <location>
        <begin position="6"/>
        <end position="28"/>
    </location>
</feature>
<dbReference type="RefSeq" id="WP_073579599.1">
    <property type="nucleotide sequence ID" value="NZ_AP024897.1"/>
</dbReference>
<dbReference type="OrthoDB" id="5829918at2"/>
<dbReference type="STRING" id="1117707.VQ7734_00399"/>
<protein>
    <submittedName>
        <fullName evidence="2">Uncharacterized protein</fullName>
    </submittedName>
</protein>
<evidence type="ECO:0000256" key="1">
    <source>
        <dbReference type="SAM" id="Phobius"/>
    </source>
</evidence>
<keyword evidence="3" id="KW-1185">Reference proteome</keyword>
<evidence type="ECO:0000313" key="2">
    <source>
        <dbReference type="EMBL" id="SHO54683.1"/>
    </source>
</evidence>
<dbReference type="EMBL" id="FRFG01000007">
    <property type="protein sequence ID" value="SHO54683.1"/>
    <property type="molecule type" value="Genomic_DNA"/>
</dbReference>
<organism evidence="2 3">
    <name type="scientific">Vibrio quintilis</name>
    <dbReference type="NCBI Taxonomy" id="1117707"/>
    <lineage>
        <taxon>Bacteria</taxon>
        <taxon>Pseudomonadati</taxon>
        <taxon>Pseudomonadota</taxon>
        <taxon>Gammaproteobacteria</taxon>
        <taxon>Vibrionales</taxon>
        <taxon>Vibrionaceae</taxon>
        <taxon>Vibrio</taxon>
    </lineage>
</organism>
<keyword evidence="1" id="KW-1133">Transmembrane helix</keyword>
<dbReference type="InterPro" id="IPR012902">
    <property type="entry name" value="N_methyl_site"/>
</dbReference>
<evidence type="ECO:0000313" key="3">
    <source>
        <dbReference type="Proteomes" id="UP000184600"/>
    </source>
</evidence>
<proteinExistence type="predicted"/>
<name>A0A1M7YPX3_9VIBR</name>
<accession>A0A1M7YPX3</accession>
<keyword evidence="1" id="KW-0472">Membrane</keyword>
<keyword evidence="1" id="KW-0812">Transmembrane</keyword>
<dbReference type="AlphaFoldDB" id="A0A1M7YPX3"/>
<sequence length="119" mass="13348">MWNKLNGFGLIEVMVAFLITSVGIVGIFQVRQLIIFQDDEISHRTHALAIARTCLEDIHAGRPAEEAEAANVADERYQVVIVEQPADQMDGLWLVLVTVSWDDLRGKTHQISLSSRIVH</sequence>
<gene>
    <name evidence="2" type="ORF">VQ7734_00399</name>
</gene>
<dbReference type="Pfam" id="PF07963">
    <property type="entry name" value="N_methyl"/>
    <property type="match status" value="1"/>
</dbReference>
<dbReference type="Proteomes" id="UP000184600">
    <property type="component" value="Unassembled WGS sequence"/>
</dbReference>